<evidence type="ECO:0000256" key="9">
    <source>
        <dbReference type="ARBA" id="ARBA00022842"/>
    </source>
</evidence>
<dbReference type="InterPro" id="IPR012337">
    <property type="entry name" value="RNaseH-like_sf"/>
</dbReference>
<dbReference type="InterPro" id="IPR022892">
    <property type="entry name" value="RNaseHI"/>
</dbReference>
<keyword evidence="6 10" id="KW-0479">Metal-binding</keyword>
<dbReference type="CDD" id="cd09278">
    <property type="entry name" value="RNase_HI_prokaryote_like"/>
    <property type="match status" value="1"/>
</dbReference>
<reference evidence="12 13" key="1">
    <citation type="submission" date="2019-08" db="EMBL/GenBank/DDBJ databases">
        <authorList>
            <person name="Peeters C."/>
        </authorList>
    </citation>
    <scope>NUCLEOTIDE SEQUENCE [LARGE SCALE GENOMIC DNA]</scope>
    <source>
        <strain evidence="12 13">LMG 20602</strain>
    </source>
</reference>
<keyword evidence="13" id="KW-1185">Reference proteome</keyword>
<feature type="binding site" evidence="10">
    <location>
        <position position="71"/>
    </location>
    <ligand>
        <name>Mg(2+)</name>
        <dbReference type="ChEBI" id="CHEBI:18420"/>
        <label>1</label>
    </ligand>
</feature>
<comment type="subunit">
    <text evidence="3 10">Monomer.</text>
</comment>
<evidence type="ECO:0000313" key="13">
    <source>
        <dbReference type="Proteomes" id="UP000366065"/>
    </source>
</evidence>
<accession>A0ABY6WCH3</accession>
<evidence type="ECO:0000256" key="3">
    <source>
        <dbReference type="ARBA" id="ARBA00011245"/>
    </source>
</evidence>
<evidence type="ECO:0000259" key="11">
    <source>
        <dbReference type="PROSITE" id="PS50879"/>
    </source>
</evidence>
<evidence type="ECO:0000256" key="10">
    <source>
        <dbReference type="HAMAP-Rule" id="MF_00042"/>
    </source>
</evidence>
<comment type="cofactor">
    <cofactor evidence="10">
        <name>Mg(2+)</name>
        <dbReference type="ChEBI" id="CHEBI:18420"/>
    </cofactor>
    <text evidence="10">Binds 1 Mg(2+) ion per subunit. May bind a second metal ion at a regulatory site, or after substrate binding.</text>
</comment>
<organism evidence="12 13">
    <name type="scientific">Pandoraea capi</name>
    <dbReference type="NCBI Taxonomy" id="2508286"/>
    <lineage>
        <taxon>Bacteria</taxon>
        <taxon>Pseudomonadati</taxon>
        <taxon>Pseudomonadota</taxon>
        <taxon>Betaproteobacteria</taxon>
        <taxon>Burkholderiales</taxon>
        <taxon>Burkholderiaceae</taxon>
        <taxon>Pandoraea</taxon>
    </lineage>
</organism>
<keyword evidence="9 10" id="KW-0460">Magnesium</keyword>
<evidence type="ECO:0000256" key="2">
    <source>
        <dbReference type="ARBA" id="ARBA00005300"/>
    </source>
</evidence>
<dbReference type="InterPro" id="IPR050092">
    <property type="entry name" value="RNase_H"/>
</dbReference>
<evidence type="ECO:0000256" key="1">
    <source>
        <dbReference type="ARBA" id="ARBA00000077"/>
    </source>
</evidence>
<dbReference type="PANTHER" id="PTHR10642">
    <property type="entry name" value="RIBONUCLEASE H1"/>
    <property type="match status" value="1"/>
</dbReference>
<dbReference type="HAMAP" id="MF_00042">
    <property type="entry name" value="RNase_H"/>
    <property type="match status" value="1"/>
</dbReference>
<evidence type="ECO:0000313" key="12">
    <source>
        <dbReference type="EMBL" id="VVE56217.1"/>
    </source>
</evidence>
<keyword evidence="10" id="KW-0963">Cytoplasm</keyword>
<comment type="function">
    <text evidence="10">Endonuclease that specifically degrades the RNA of RNA-DNA hybrids.</text>
</comment>
<dbReference type="EC" id="3.1.26.4" evidence="4 10"/>
<feature type="binding site" evidence="10">
    <location>
        <position position="135"/>
    </location>
    <ligand>
        <name>Mg(2+)</name>
        <dbReference type="ChEBI" id="CHEBI:18420"/>
        <label>2</label>
    </ligand>
</feature>
<comment type="caution">
    <text evidence="12">The sequence shown here is derived from an EMBL/GenBank/DDBJ whole genome shotgun (WGS) entry which is preliminary data.</text>
</comment>
<keyword evidence="7 10" id="KW-0255">Endonuclease</keyword>
<evidence type="ECO:0000256" key="6">
    <source>
        <dbReference type="ARBA" id="ARBA00022723"/>
    </source>
</evidence>
<protein>
    <recommendedName>
        <fullName evidence="4 10">Ribonuclease H</fullName>
        <shortName evidence="10">RNase H</shortName>
        <ecNumber evidence="4 10">3.1.26.4</ecNumber>
    </recommendedName>
</protein>
<feature type="binding site" evidence="10">
    <location>
        <position position="11"/>
    </location>
    <ligand>
        <name>Mg(2+)</name>
        <dbReference type="ChEBI" id="CHEBI:18420"/>
        <label>1</label>
    </ligand>
</feature>
<name>A0ABY6WCH3_9BURK</name>
<evidence type="ECO:0000256" key="4">
    <source>
        <dbReference type="ARBA" id="ARBA00012180"/>
    </source>
</evidence>
<dbReference type="Proteomes" id="UP000366065">
    <property type="component" value="Unassembled WGS sequence"/>
</dbReference>
<dbReference type="EMBL" id="CABPRV010000019">
    <property type="protein sequence ID" value="VVE56217.1"/>
    <property type="molecule type" value="Genomic_DNA"/>
</dbReference>
<dbReference type="RefSeq" id="WP_150723541.1">
    <property type="nucleotide sequence ID" value="NZ_CABPRV010000019.1"/>
</dbReference>
<feature type="binding site" evidence="10">
    <location>
        <position position="49"/>
    </location>
    <ligand>
        <name>Mg(2+)</name>
        <dbReference type="ChEBI" id="CHEBI:18420"/>
        <label>1</label>
    </ligand>
</feature>
<dbReference type="PANTHER" id="PTHR10642:SF26">
    <property type="entry name" value="RIBONUCLEASE H1"/>
    <property type="match status" value="1"/>
</dbReference>
<dbReference type="NCBIfam" id="NF001236">
    <property type="entry name" value="PRK00203.1"/>
    <property type="match status" value="1"/>
</dbReference>
<evidence type="ECO:0000256" key="5">
    <source>
        <dbReference type="ARBA" id="ARBA00022722"/>
    </source>
</evidence>
<keyword evidence="5 10" id="KW-0540">Nuclease</keyword>
<dbReference type="SUPFAM" id="SSF53098">
    <property type="entry name" value="Ribonuclease H-like"/>
    <property type="match status" value="1"/>
</dbReference>
<evidence type="ECO:0000256" key="8">
    <source>
        <dbReference type="ARBA" id="ARBA00022801"/>
    </source>
</evidence>
<keyword evidence="8 10" id="KW-0378">Hydrolase</keyword>
<sequence length="148" mass="16455">MTLPQVEIYTDGACKGNPGPGGWGALLVAGKHRKEMFGGEPNTTNNRMELLAVIRALEALNKPCHVVLHTDSQYVQKGISEWIHGWKARSWKTAAKEPVKNADLWQTLDIVSQKHDIDWRWVKGHAGHEGNEAADQLANRGVESLRRG</sequence>
<comment type="similarity">
    <text evidence="2 10">Belongs to the RNase H family.</text>
</comment>
<dbReference type="GO" id="GO:0004523">
    <property type="term" value="F:RNA-DNA hybrid ribonuclease activity"/>
    <property type="evidence" value="ECO:0007669"/>
    <property type="project" value="UniProtKB-EC"/>
</dbReference>
<dbReference type="Pfam" id="PF00075">
    <property type="entry name" value="RNase_H"/>
    <property type="match status" value="1"/>
</dbReference>
<feature type="binding site" evidence="10">
    <location>
        <position position="11"/>
    </location>
    <ligand>
        <name>Mg(2+)</name>
        <dbReference type="ChEBI" id="CHEBI:18420"/>
        <label>2</label>
    </ligand>
</feature>
<dbReference type="InterPro" id="IPR002156">
    <property type="entry name" value="RNaseH_domain"/>
</dbReference>
<dbReference type="InterPro" id="IPR036397">
    <property type="entry name" value="RNaseH_sf"/>
</dbReference>
<gene>
    <name evidence="10 12" type="primary">rnhA</name>
    <name evidence="12" type="ORF">PCA20602_05083</name>
</gene>
<dbReference type="Gene3D" id="3.30.420.10">
    <property type="entry name" value="Ribonuclease H-like superfamily/Ribonuclease H"/>
    <property type="match status" value="1"/>
</dbReference>
<proteinExistence type="inferred from homology"/>
<dbReference type="PROSITE" id="PS50879">
    <property type="entry name" value="RNASE_H_1"/>
    <property type="match status" value="1"/>
</dbReference>
<comment type="catalytic activity">
    <reaction evidence="1 10">
        <text>Endonucleolytic cleavage to 5'-phosphomonoester.</text>
        <dbReference type="EC" id="3.1.26.4"/>
    </reaction>
</comment>
<comment type="subcellular location">
    <subcellularLocation>
        <location evidence="10">Cytoplasm</location>
    </subcellularLocation>
</comment>
<evidence type="ECO:0000256" key="7">
    <source>
        <dbReference type="ARBA" id="ARBA00022759"/>
    </source>
</evidence>
<feature type="domain" description="RNase H type-1" evidence="11">
    <location>
        <begin position="2"/>
        <end position="143"/>
    </location>
</feature>